<gene>
    <name evidence="1" type="ORF">AYI68_g2067</name>
</gene>
<keyword evidence="2" id="KW-1185">Reference proteome</keyword>
<evidence type="ECO:0000313" key="2">
    <source>
        <dbReference type="Proteomes" id="UP000187455"/>
    </source>
</evidence>
<dbReference type="EMBL" id="LSSL01000749">
    <property type="protein sequence ID" value="OLY83783.1"/>
    <property type="molecule type" value="Genomic_DNA"/>
</dbReference>
<dbReference type="AlphaFoldDB" id="A0A1R0H3X4"/>
<dbReference type="Proteomes" id="UP000187455">
    <property type="component" value="Unassembled WGS sequence"/>
</dbReference>
<organism evidence="1 2">
    <name type="scientific">Smittium mucronatum</name>
    <dbReference type="NCBI Taxonomy" id="133383"/>
    <lineage>
        <taxon>Eukaryota</taxon>
        <taxon>Fungi</taxon>
        <taxon>Fungi incertae sedis</taxon>
        <taxon>Zoopagomycota</taxon>
        <taxon>Kickxellomycotina</taxon>
        <taxon>Harpellomycetes</taxon>
        <taxon>Harpellales</taxon>
        <taxon>Legeriomycetaceae</taxon>
        <taxon>Smittium</taxon>
    </lineage>
</organism>
<reference evidence="1 2" key="1">
    <citation type="journal article" date="2016" name="Mol. Biol. Evol.">
        <title>Genome-Wide Survey of Gut Fungi (Harpellales) Reveals the First Horizontally Transferred Ubiquitin Gene from a Mosquito Host.</title>
        <authorList>
            <person name="Wang Y."/>
            <person name="White M.M."/>
            <person name="Kvist S."/>
            <person name="Moncalvo J.M."/>
        </authorList>
    </citation>
    <scope>NUCLEOTIDE SEQUENCE [LARGE SCALE GENOMIC DNA]</scope>
    <source>
        <strain evidence="1 2">ALG-7-W6</strain>
    </source>
</reference>
<sequence>MPTPLLNPSGSLEFLYRPASLVGLERLKTSLGSTDTFHLTTFPTPHWTLKSECTAKCLMAAAFHYIYEMAEYIKEKITVQACYLDIPPPPILI</sequence>
<name>A0A1R0H3X4_9FUNG</name>
<evidence type="ECO:0000313" key="1">
    <source>
        <dbReference type="EMBL" id="OLY83783.1"/>
    </source>
</evidence>
<accession>A0A1R0H3X4</accession>
<protein>
    <submittedName>
        <fullName evidence="1">Uncharacterized protein</fullName>
    </submittedName>
</protein>
<proteinExistence type="predicted"/>
<comment type="caution">
    <text evidence="1">The sequence shown here is derived from an EMBL/GenBank/DDBJ whole genome shotgun (WGS) entry which is preliminary data.</text>
</comment>